<dbReference type="InterPro" id="IPR036097">
    <property type="entry name" value="HisK_dim/P_sf"/>
</dbReference>
<dbReference type="EC" id="2.7.13.3" evidence="3"/>
<keyword evidence="10 11" id="KW-0472">Membrane</keyword>
<dbReference type="Gene3D" id="3.30.450.20">
    <property type="entry name" value="PAS domain"/>
    <property type="match status" value="3"/>
</dbReference>
<organism evidence="13 14">
    <name type="scientific">Paramagnetospirillum magneticum (strain ATCC 700264 / AMB-1)</name>
    <name type="common">Magnetospirillum magneticum</name>
    <dbReference type="NCBI Taxonomy" id="342108"/>
    <lineage>
        <taxon>Bacteria</taxon>
        <taxon>Pseudomonadati</taxon>
        <taxon>Pseudomonadota</taxon>
        <taxon>Alphaproteobacteria</taxon>
        <taxon>Rhodospirillales</taxon>
        <taxon>Magnetospirillaceae</taxon>
        <taxon>Paramagnetospirillum</taxon>
    </lineage>
</organism>
<protein>
    <recommendedName>
        <fullName evidence="3">histidine kinase</fullName>
        <ecNumber evidence="3">2.7.13.3</ecNumber>
    </recommendedName>
</protein>
<keyword evidence="14" id="KW-1185">Reference proteome</keyword>
<comment type="subcellular location">
    <subcellularLocation>
        <location evidence="2">Cell membrane</location>
        <topology evidence="2">Multi-pass membrane protein</topology>
    </subcellularLocation>
</comment>
<dbReference type="InterPro" id="IPR003661">
    <property type="entry name" value="HisK_dim/P_dom"/>
</dbReference>
<evidence type="ECO:0000259" key="12">
    <source>
        <dbReference type="PROSITE" id="PS50109"/>
    </source>
</evidence>
<dbReference type="SUPFAM" id="SSF55874">
    <property type="entry name" value="ATPase domain of HSP90 chaperone/DNA topoisomerase II/histidine kinase"/>
    <property type="match status" value="1"/>
</dbReference>
<evidence type="ECO:0000313" key="14">
    <source>
        <dbReference type="Proteomes" id="UP000007058"/>
    </source>
</evidence>
<dbReference type="SMART" id="SM00387">
    <property type="entry name" value="HATPase_c"/>
    <property type="match status" value="1"/>
</dbReference>
<dbReference type="KEGG" id="mag:amb1410"/>
<dbReference type="FunFam" id="3.30.565.10:FF:000006">
    <property type="entry name" value="Sensor histidine kinase WalK"/>
    <property type="match status" value="1"/>
</dbReference>
<dbReference type="SUPFAM" id="SSF55785">
    <property type="entry name" value="PYP-like sensor domain (PAS domain)"/>
    <property type="match status" value="1"/>
</dbReference>
<keyword evidence="5" id="KW-0597">Phosphoprotein</keyword>
<reference evidence="13 14" key="1">
    <citation type="journal article" date="2005" name="DNA Res.">
        <title>Complete genome sequence of the facultative anaerobic magnetotactic bacterium Magnetospirillum sp. strain AMB-1.</title>
        <authorList>
            <person name="Matsunaga T."/>
            <person name="Okamura Y."/>
            <person name="Fukuda Y."/>
            <person name="Wahyudi A.T."/>
            <person name="Murase Y."/>
            <person name="Takeyama H."/>
        </authorList>
    </citation>
    <scope>NUCLEOTIDE SEQUENCE [LARGE SCALE GENOMIC DNA]</scope>
    <source>
        <strain evidence="14">ATCC 700264 / AMB-1</strain>
    </source>
</reference>
<evidence type="ECO:0000256" key="6">
    <source>
        <dbReference type="ARBA" id="ARBA00022679"/>
    </source>
</evidence>
<evidence type="ECO:0000256" key="3">
    <source>
        <dbReference type="ARBA" id="ARBA00012438"/>
    </source>
</evidence>
<name>Q2W7G1_PARM1</name>
<dbReference type="PRINTS" id="PR00344">
    <property type="entry name" value="BCTRLSENSOR"/>
</dbReference>
<keyword evidence="4" id="KW-1003">Cell membrane</keyword>
<evidence type="ECO:0000256" key="8">
    <source>
        <dbReference type="ARBA" id="ARBA00022777"/>
    </source>
</evidence>
<dbReference type="RefSeq" id="WP_011383820.1">
    <property type="nucleotide sequence ID" value="NC_007626.1"/>
</dbReference>
<dbReference type="OrthoDB" id="9806995at2"/>
<evidence type="ECO:0000256" key="5">
    <source>
        <dbReference type="ARBA" id="ARBA00022553"/>
    </source>
</evidence>
<dbReference type="SMART" id="SM00388">
    <property type="entry name" value="HisKA"/>
    <property type="match status" value="1"/>
</dbReference>
<feature type="domain" description="Histidine kinase" evidence="12">
    <location>
        <begin position="537"/>
        <end position="754"/>
    </location>
</feature>
<comment type="catalytic activity">
    <reaction evidence="1">
        <text>ATP + protein L-histidine = ADP + protein N-phospho-L-histidine.</text>
        <dbReference type="EC" id="2.7.13.3"/>
    </reaction>
</comment>
<dbReference type="PROSITE" id="PS50109">
    <property type="entry name" value="HIS_KIN"/>
    <property type="match status" value="1"/>
</dbReference>
<dbReference type="GO" id="GO:0000155">
    <property type="term" value="F:phosphorelay sensor kinase activity"/>
    <property type="evidence" value="ECO:0007669"/>
    <property type="project" value="InterPro"/>
</dbReference>
<evidence type="ECO:0000256" key="2">
    <source>
        <dbReference type="ARBA" id="ARBA00004651"/>
    </source>
</evidence>
<evidence type="ECO:0000256" key="9">
    <source>
        <dbReference type="ARBA" id="ARBA00022989"/>
    </source>
</evidence>
<dbReference type="InterPro" id="IPR036890">
    <property type="entry name" value="HATPase_C_sf"/>
</dbReference>
<feature type="transmembrane region" description="Helical" evidence="11">
    <location>
        <begin position="12"/>
        <end position="34"/>
    </location>
</feature>
<dbReference type="InterPro" id="IPR003594">
    <property type="entry name" value="HATPase_dom"/>
</dbReference>
<dbReference type="InterPro" id="IPR004358">
    <property type="entry name" value="Sig_transdc_His_kin-like_C"/>
</dbReference>
<dbReference type="Pfam" id="PF00512">
    <property type="entry name" value="HisKA"/>
    <property type="match status" value="1"/>
</dbReference>
<dbReference type="Pfam" id="PF13188">
    <property type="entry name" value="PAS_8"/>
    <property type="match status" value="1"/>
</dbReference>
<dbReference type="Pfam" id="PF08269">
    <property type="entry name" value="dCache_2"/>
    <property type="match status" value="1"/>
</dbReference>
<dbReference type="GO" id="GO:0005886">
    <property type="term" value="C:plasma membrane"/>
    <property type="evidence" value="ECO:0007669"/>
    <property type="project" value="UniProtKB-SubCell"/>
</dbReference>
<evidence type="ECO:0000256" key="11">
    <source>
        <dbReference type="SAM" id="Phobius"/>
    </source>
</evidence>
<dbReference type="PANTHER" id="PTHR43304">
    <property type="entry name" value="PHYTOCHROME-LIKE PROTEIN CPH1"/>
    <property type="match status" value="1"/>
</dbReference>
<keyword evidence="8 13" id="KW-0418">Kinase</keyword>
<dbReference type="AlphaFoldDB" id="Q2W7G1"/>
<dbReference type="Pfam" id="PF02518">
    <property type="entry name" value="HATPase_c"/>
    <property type="match status" value="1"/>
</dbReference>
<evidence type="ECO:0000256" key="7">
    <source>
        <dbReference type="ARBA" id="ARBA00022692"/>
    </source>
</evidence>
<dbReference type="InterPro" id="IPR035965">
    <property type="entry name" value="PAS-like_dom_sf"/>
</dbReference>
<dbReference type="CDD" id="cd00082">
    <property type="entry name" value="HisKA"/>
    <property type="match status" value="1"/>
</dbReference>
<evidence type="ECO:0000256" key="10">
    <source>
        <dbReference type="ARBA" id="ARBA00023136"/>
    </source>
</evidence>
<accession>Q2W7G1</accession>
<dbReference type="SMART" id="SM01049">
    <property type="entry name" value="Cache_2"/>
    <property type="match status" value="2"/>
</dbReference>
<dbReference type="STRING" id="342108.amb1410"/>
<dbReference type="CDD" id="cd00130">
    <property type="entry name" value="PAS"/>
    <property type="match status" value="1"/>
</dbReference>
<evidence type="ECO:0000256" key="1">
    <source>
        <dbReference type="ARBA" id="ARBA00000085"/>
    </source>
</evidence>
<sequence length="755" mass="84369">MGFSFDEKAISRVHLIGTVLVVGCLVLGLGFFFVRQITAEAEDAIRALEVQELQKSQDLLVQQVETAKGFLTTLRLQTEEVLKHEIREQVDEAHALAQAIYDQEKGRRSEEDIKRLITEALRPLRFFDGKGYFFIDGMDGSCVLLPIGPSREGSSLLNNRDDTGHYIMRGLIEAARKPVGEGYSRYRWYAPGDPEKMAAKIAYVRHFAPFDWLIGTGQYVAEVEDRLKVSALDRIRLFRFGRDASGYIVVIDDRERILVSPSRPWNEGKTVSDLEPEQRNAARPIVEQGRKGDGFIRYDWAREGGSGAVSTKLSYVSRLEDWNWTLAAGVYLDEISVKSDERRAALARSIEDKRKLTLAALAIGLGVALAAGIFFSRLVARLVARYKLDLTHQNDQLRRSARDLFLINSIVDSSAELAFLADGEWNLIYANPFALEKLGWSLDQMSGRRLDAIADSLAVPAADGDRHSWRFEAALPTHDGRALPVEVLARDLLHEGVLYHVALARDITERQRWEADLCAKTAQLEHSNADLEQFAYVASHDLREPLRMVSSYLSLLERRYGQLLDSDGLEFLGFAKDGAQRLDRLVLDLLEFSRIDRRGSPLAPMPVRPAVDVAARNLSVAMAEGGATLVLEDALDRAVVLGDSGQITRLLQNLIGNAIKYRSDGRPPRIVIGCRRDGACWELSVSDNGIGIEPQYFERIFGIFQRLHTRDRFEGTGIGLAIAKKIVERHGGRIWVDSRPGEGSSFHFTLPAAAA</sequence>
<dbReference type="InterPro" id="IPR052162">
    <property type="entry name" value="Sensor_kinase/Photoreceptor"/>
</dbReference>
<keyword evidence="6" id="KW-0808">Transferase</keyword>
<dbReference type="Gene3D" id="1.10.287.130">
    <property type="match status" value="1"/>
</dbReference>
<dbReference type="InterPro" id="IPR005467">
    <property type="entry name" value="His_kinase_dom"/>
</dbReference>
<dbReference type="InterPro" id="IPR000014">
    <property type="entry name" value="PAS"/>
</dbReference>
<dbReference type="CDD" id="cd16921">
    <property type="entry name" value="HATPase_FilI-like"/>
    <property type="match status" value="1"/>
</dbReference>
<evidence type="ECO:0000256" key="4">
    <source>
        <dbReference type="ARBA" id="ARBA00022475"/>
    </source>
</evidence>
<dbReference type="InterPro" id="IPR004010">
    <property type="entry name" value="Double_Cache_2"/>
</dbReference>
<evidence type="ECO:0000313" key="13">
    <source>
        <dbReference type="EMBL" id="BAE50214.1"/>
    </source>
</evidence>
<dbReference type="HOGENOM" id="CLU_000445_133_1_5"/>
<dbReference type="EMBL" id="AP007255">
    <property type="protein sequence ID" value="BAE50214.1"/>
    <property type="molecule type" value="Genomic_DNA"/>
</dbReference>
<proteinExistence type="predicted"/>
<dbReference type="PANTHER" id="PTHR43304:SF1">
    <property type="entry name" value="PAC DOMAIN-CONTAINING PROTEIN"/>
    <property type="match status" value="1"/>
</dbReference>
<dbReference type="Proteomes" id="UP000007058">
    <property type="component" value="Chromosome"/>
</dbReference>
<keyword evidence="9 11" id="KW-1133">Transmembrane helix</keyword>
<dbReference type="NCBIfam" id="TIGR00229">
    <property type="entry name" value="sensory_box"/>
    <property type="match status" value="1"/>
</dbReference>
<gene>
    <name evidence="13" type="ordered locus">amb1410</name>
</gene>
<dbReference type="InterPro" id="IPR033480">
    <property type="entry name" value="sCache_2"/>
</dbReference>
<feature type="transmembrane region" description="Helical" evidence="11">
    <location>
        <begin position="356"/>
        <end position="375"/>
    </location>
</feature>
<dbReference type="Gene3D" id="3.30.565.10">
    <property type="entry name" value="Histidine kinase-like ATPase, C-terminal domain"/>
    <property type="match status" value="1"/>
</dbReference>
<dbReference type="SUPFAM" id="SSF47384">
    <property type="entry name" value="Homodimeric domain of signal transducing histidine kinase"/>
    <property type="match status" value="1"/>
</dbReference>
<keyword evidence="7 11" id="KW-0812">Transmembrane</keyword>